<organism evidence="12 13">
    <name type="scientific">Penicillium steckii</name>
    <dbReference type="NCBI Taxonomy" id="303698"/>
    <lineage>
        <taxon>Eukaryota</taxon>
        <taxon>Fungi</taxon>
        <taxon>Dikarya</taxon>
        <taxon>Ascomycota</taxon>
        <taxon>Pezizomycotina</taxon>
        <taxon>Eurotiomycetes</taxon>
        <taxon>Eurotiomycetidae</taxon>
        <taxon>Eurotiales</taxon>
        <taxon>Aspergillaceae</taxon>
        <taxon>Penicillium</taxon>
    </lineage>
</organism>
<evidence type="ECO:0000256" key="2">
    <source>
        <dbReference type="ARBA" id="ARBA00022553"/>
    </source>
</evidence>
<evidence type="ECO:0000256" key="6">
    <source>
        <dbReference type="ARBA" id="ARBA00023315"/>
    </source>
</evidence>
<feature type="region of interest" description="C-terminal hotdog fold" evidence="7">
    <location>
        <begin position="1438"/>
        <end position="1590"/>
    </location>
</feature>
<dbReference type="InterPro" id="IPR029063">
    <property type="entry name" value="SAM-dependent_MTases_sf"/>
</dbReference>
<dbReference type="Pfam" id="PF00109">
    <property type="entry name" value="ketoacyl-synt"/>
    <property type="match status" value="1"/>
</dbReference>
<dbReference type="Pfam" id="PF00698">
    <property type="entry name" value="Acyl_transf_1"/>
    <property type="match status" value="1"/>
</dbReference>
<dbReference type="InterPro" id="IPR009081">
    <property type="entry name" value="PP-bd_ACP"/>
</dbReference>
<feature type="active site" description="Proton donor; for dehydratase activity" evidence="7">
    <location>
        <position position="1496"/>
    </location>
</feature>
<dbReference type="SUPFAM" id="SSF55048">
    <property type="entry name" value="Probable ACP-binding domain of malonyl-CoA ACP transacylase"/>
    <property type="match status" value="1"/>
</dbReference>
<keyword evidence="1" id="KW-0596">Phosphopantetheine</keyword>
<evidence type="ECO:0000259" key="10">
    <source>
        <dbReference type="PROSITE" id="PS52004"/>
    </source>
</evidence>
<dbReference type="PROSITE" id="PS00606">
    <property type="entry name" value="KS3_1"/>
    <property type="match status" value="1"/>
</dbReference>
<dbReference type="Pfam" id="PF02801">
    <property type="entry name" value="Ketoacyl-synt_C"/>
    <property type="match status" value="1"/>
</dbReference>
<evidence type="ECO:0000256" key="3">
    <source>
        <dbReference type="ARBA" id="ARBA00022679"/>
    </source>
</evidence>
<feature type="domain" description="Carrier" evidence="9">
    <location>
        <begin position="1632"/>
        <end position="1706"/>
    </location>
</feature>
<dbReference type="Pfam" id="PF18558">
    <property type="entry name" value="HTH_51"/>
    <property type="match status" value="1"/>
</dbReference>
<proteinExistence type="predicted"/>
<dbReference type="PROSITE" id="PS00012">
    <property type="entry name" value="PHOSPHOPANTETHEINE"/>
    <property type="match status" value="1"/>
</dbReference>
<dbReference type="EMBL" id="MLKD01000005">
    <property type="protein sequence ID" value="OQE26335.1"/>
    <property type="molecule type" value="Genomic_DNA"/>
</dbReference>
<dbReference type="InterPro" id="IPR042104">
    <property type="entry name" value="PKS_dehydratase_sf"/>
</dbReference>
<dbReference type="Gene3D" id="3.10.129.110">
    <property type="entry name" value="Polyketide synthase dehydratase"/>
    <property type="match status" value="1"/>
</dbReference>
<dbReference type="InterPro" id="IPR001227">
    <property type="entry name" value="Ac_transferase_dom_sf"/>
</dbReference>
<accession>A0A1V6TJ02</accession>
<keyword evidence="2" id="KW-0597">Phosphoprotein</keyword>
<dbReference type="InterPro" id="IPR050444">
    <property type="entry name" value="Polyketide_Synthase"/>
</dbReference>
<evidence type="ECO:0000256" key="8">
    <source>
        <dbReference type="SAM" id="MobiDB-lite"/>
    </source>
</evidence>
<dbReference type="Gene3D" id="1.10.1200.10">
    <property type="entry name" value="ACP-like"/>
    <property type="match status" value="1"/>
</dbReference>
<dbReference type="InterPro" id="IPR020841">
    <property type="entry name" value="PKS_Beta-ketoAc_synthase_dom"/>
</dbReference>
<reference evidence="13" key="1">
    <citation type="journal article" date="2017" name="Nat. Microbiol.">
        <title>Global analysis of biosynthetic gene clusters reveals vast potential of secondary metabolite production in Penicillium species.</title>
        <authorList>
            <person name="Nielsen J.C."/>
            <person name="Grijseels S."/>
            <person name="Prigent S."/>
            <person name="Ji B."/>
            <person name="Dainat J."/>
            <person name="Nielsen K.F."/>
            <person name="Frisvad J.C."/>
            <person name="Workman M."/>
            <person name="Nielsen J."/>
        </authorList>
    </citation>
    <scope>NUCLEOTIDE SEQUENCE [LARGE SCALE GENOMIC DNA]</scope>
    <source>
        <strain evidence="13">IBT 24891</strain>
    </source>
</reference>
<dbReference type="InterPro" id="IPR013120">
    <property type="entry name" value="FAR_NAD-bd"/>
</dbReference>
<dbReference type="PROSITE" id="PS52019">
    <property type="entry name" value="PKS_MFAS_DH"/>
    <property type="match status" value="1"/>
</dbReference>
<dbReference type="SUPFAM" id="SSF47336">
    <property type="entry name" value="ACP-like"/>
    <property type="match status" value="1"/>
</dbReference>
<dbReference type="CDD" id="cd02440">
    <property type="entry name" value="AdoMet_MTases"/>
    <property type="match status" value="1"/>
</dbReference>
<keyword evidence="4" id="KW-0521">NADP</keyword>
<dbReference type="Gene3D" id="3.40.50.150">
    <property type="entry name" value="Vaccinia Virus protein VP39"/>
    <property type="match status" value="1"/>
</dbReference>
<dbReference type="SMART" id="SM00823">
    <property type="entry name" value="PKS_PP"/>
    <property type="match status" value="1"/>
</dbReference>
<evidence type="ECO:0000259" key="9">
    <source>
        <dbReference type="PROSITE" id="PS50075"/>
    </source>
</evidence>
<dbReference type="InterPro" id="IPR016039">
    <property type="entry name" value="Thiolase-like"/>
</dbReference>
<dbReference type="InterPro" id="IPR036736">
    <property type="entry name" value="ACP-like_sf"/>
</dbReference>
<dbReference type="InterPro" id="IPR014043">
    <property type="entry name" value="Acyl_transferase_dom"/>
</dbReference>
<evidence type="ECO:0000256" key="4">
    <source>
        <dbReference type="ARBA" id="ARBA00022857"/>
    </source>
</evidence>
<dbReference type="OrthoDB" id="329835at2759"/>
<evidence type="ECO:0000259" key="11">
    <source>
        <dbReference type="PROSITE" id="PS52019"/>
    </source>
</evidence>
<dbReference type="GO" id="GO:0031177">
    <property type="term" value="F:phosphopantetheine binding"/>
    <property type="evidence" value="ECO:0007669"/>
    <property type="project" value="InterPro"/>
</dbReference>
<evidence type="ECO:0000256" key="5">
    <source>
        <dbReference type="ARBA" id="ARBA00023268"/>
    </source>
</evidence>
<sequence>MTDRLGTNVLLFGSQTLSATESTFTELRGTILDEEDLHWIRDTVNELPSYFAALKQEIPEIWSSSAAKDIEWLAHWFQTGHSRGAAAPWPNILVTPLVIIGHLTQYFRTLTKDLDKSSQQREAVGICTGLLSAVAAASSRGEGQLQHYGGNAIRLAMLVGAVVDAQNLSGSPEDEAISISVAWGSAGSDSKVKLILKEYPEAYISVSYDEKRATVTTAKSNAPALIQQLRAADIIAAEIGLTGRFHWPSHENVTQKCIRLCAKHSELQLPSASELVFPVRGTEDGEFLVNANLHEVVLHSMLVDRPEWYTTLLKTWSTSLVNSNSQVTIFGQRNCVPPSLMSRIGPHILPSPSLSRRNVSRAISNGYQNDQENQIAVVGMSCNVPGASSLEEFWQILCQGQSQHIPVPPKRFGMQSTFRDADENRKWYGNFLEDYDAFDHKFFKKSPREMSSADPQHRVMLQIVYQALENAGYFAPRSQAKDKKDDHVGCYVGLGLVDYENNIACHPANAYSVTGNLASFAAGKVSHYFGWTGPSMVLNTACSSSAVAIHTACRAILSGECTAAVAAGVNTMSSPEWFHNLAGASFLSPTGQCKPFDSKADGYCRGEGAAAVFLKRYSDAVRDGDQIHGILAATAVYQNRNCTPITVPDSSSLMEMFSHVTQMAGLKPSQISVVEAHGTGTPVGDPAEYEAIRRVFGGSSRSDTLSLGSVKGLVGHTESASGIVSLIKALLMISRGIVPPQASFENMNPVIKYTAQDRIQIDKKCRDWDVEFRAVLINNYGASGTNASMVISQSPMQREQKSASIHGVGSKQPFWISAFDDRALREYCIKLLRTVHQQSIGRDKAQYLADLSVQISRQANHTLPRSLIFHSTSLNDLETTLANFANQKEGIKSIPSAPQRPVIMCFGGQVSTFIGLDRQTFEQTSILRKHLDECDKICQKLGVSGGIFPEIFQREPISDIVKLQSVLFAMQYSCAKSWIDCGVRLTAVVGHSFGELTALCVSGILSIEDALRMIKGRAELIQRSWGEEKGSMMAVEADKQVVEDLLAMANAGREDIAVIACYNGPRSFTLGGSTNAIDVVEKLRLNEPRFQSGTKAKRLQVTNAFHSTLVEPLLPALKEIGKSLHFKDAHIPFERATESRQMGRLTADYVADHMRQPVFFNDAIQRLSQQYPSAVWLEAGSNSTITVMASRALQSNKESHFQPVSITGSGGLDSLADATMTLWKNGVNTIFWPHHQLESPRYSSLLLPPYQFDKSRHWLDLKAAPKQEARTSTVQECNGLWTLLGYQDLNKRHVRFLVDTDSSAFKDYMNGHKVAQTAPICPSILQIAIAVDVVLSLCPESDELGLHPLLENMDSSAPMPLNESRKAWFDVEMLDDDHRNWKWQMSSQGDEAGSKSMVHIEGRISLKLSDEESFRNEFSRFERLVGVSRPRQLLSPNTSVDSMFSGNEIYASFADTVDYSDAYKGVQVLVGKDQESAGRVFLAQDSHRWVSVGLADSFCQVAGVFVNCMTGRPEKDAFISDRIEKWMRSPSSRLQSASSQKVLWEVYACHSRLSEKQYMSDVFIFDSDTGELAEIILGIRYQKVSKLALGKVISGLSSTQTSSFATSAPESGHTSSAPVSQPSQESIKPQQGRVSGTVKEILVNLSGLEPDEINDDSDLIELGIDSLMGMELAREIELAFKIHLDNDDLLQVTTLRELVRLVLRALGLEEEEVATEGTNGSVELLNHQPSTTSHPETNGVSSYHNPPSNGVSNGITNGSHTVDAQKSEISSDKIVECFSHVRGQTDDFITRNGLSGYVNTILPLADELCIVHILNAFEKLGCSIRDIPVGDTLRPVEHLPRHSSFVKCLFEYLEKADLVKTKDSNITRTSKPVPTRAADEILKELLNGPVAFHNDHKLTDYAGANMSDCLAGKADGLQLMFGSGEGRQLLSEFYGQSPINTAWIGQIKMFLENVVPRLSSSGQTINVLEIGAGTGGTTAQMVALFAALGVPVEYTVTDISSSLVAGSRKKFKEYPFMKFRALDIEQEPPAELLQSQHIVISTNCIHATHDLVQSTKHIHQMLHPRGFLMMLEMTQSMAWIDVIFGLLEGWWLFDDGRRHALSDITRWESALHSAGYGHVMCTEGTQPETKIQRIIVALAERYHDSSSFETPRSADVVAREAVVNRYVQSYTEDFEAPNHSKTLSQIESRGSCVVITGATGSLGSQFVAALSQNPQVNKVVCLNRPSSVDATIRQNQALTSRGIRLDKTALAKLSVLETDLSKPLLGLSTADYGTLVNDATHIVHNAWPMSVTRPIKAFEAQFKGMRTLIHLARDIAAHRSSTGKVSFQFISSIATVGFNPLLTGRSLVPEHPMTVNSVLASGYGQAKLVCEHMLEETLNRHPELFRAMTVRIGQIAGSTTSGYWNPTEHLSFMLKSAKTIQALPDLTGELSWCPSDVVAASLSELLLGSQDPYPIYHIDNPSRQSWKQMIQILAEALEVPKANIMPYEDWISRVKSFPTSKASSNPAELIVDFLDEHFVRMSCGGLIMDTTHAREHSHTLAGQGPVGADLVQKYVDSWKEMGFLE</sequence>
<dbReference type="SMART" id="SM00827">
    <property type="entry name" value="PKS_AT"/>
    <property type="match status" value="1"/>
</dbReference>
<dbReference type="Gene3D" id="3.30.70.3290">
    <property type="match status" value="1"/>
</dbReference>
<protein>
    <submittedName>
        <fullName evidence="12">Uncharacterized protein</fullName>
    </submittedName>
</protein>
<dbReference type="GO" id="GO:0004315">
    <property type="term" value="F:3-oxoacyl-[acyl-carrier-protein] synthase activity"/>
    <property type="evidence" value="ECO:0007669"/>
    <property type="project" value="InterPro"/>
</dbReference>
<dbReference type="InterPro" id="IPR014031">
    <property type="entry name" value="Ketoacyl_synth_C"/>
</dbReference>
<feature type="active site" description="Proton acceptor; for dehydratase activity" evidence="7">
    <location>
        <position position="1312"/>
    </location>
</feature>
<dbReference type="InterPro" id="IPR049900">
    <property type="entry name" value="PKS_mFAS_DH"/>
</dbReference>
<feature type="region of interest" description="N-terminal hotdog fold" evidence="7">
    <location>
        <begin position="1275"/>
        <end position="1411"/>
    </location>
</feature>
<evidence type="ECO:0000256" key="7">
    <source>
        <dbReference type="PROSITE-ProRule" id="PRU01363"/>
    </source>
</evidence>
<dbReference type="PROSITE" id="PS52004">
    <property type="entry name" value="KS3_2"/>
    <property type="match status" value="1"/>
</dbReference>
<dbReference type="Pfam" id="PF00550">
    <property type="entry name" value="PP-binding"/>
    <property type="match status" value="1"/>
</dbReference>
<dbReference type="InterPro" id="IPR006162">
    <property type="entry name" value="Ppantetheine_attach_site"/>
</dbReference>
<keyword evidence="13" id="KW-1185">Reference proteome</keyword>
<gene>
    <name evidence="12" type="ORF">PENSTE_c005G07907</name>
</gene>
<feature type="compositionally biased region" description="Polar residues" evidence="8">
    <location>
        <begin position="1612"/>
        <end position="1633"/>
    </location>
</feature>
<dbReference type="Pfam" id="PF07993">
    <property type="entry name" value="NAD_binding_4"/>
    <property type="match status" value="1"/>
</dbReference>
<comment type="caution">
    <text evidence="12">The sequence shown here is derived from an EMBL/GenBank/DDBJ whole genome shotgun (WGS) entry which is preliminary data.</text>
</comment>
<dbReference type="Pfam" id="PF08242">
    <property type="entry name" value="Methyltransf_12"/>
    <property type="match status" value="1"/>
</dbReference>
<evidence type="ECO:0000313" key="12">
    <source>
        <dbReference type="EMBL" id="OQE26335.1"/>
    </source>
</evidence>
<dbReference type="InterPro" id="IPR016036">
    <property type="entry name" value="Malonyl_transacylase_ACP-bd"/>
</dbReference>
<dbReference type="SUPFAM" id="SSF51735">
    <property type="entry name" value="NAD(P)-binding Rossmann-fold domains"/>
    <property type="match status" value="1"/>
</dbReference>
<dbReference type="SMART" id="SM01294">
    <property type="entry name" value="PKS_PP_betabranch"/>
    <property type="match status" value="1"/>
</dbReference>
<dbReference type="Gene3D" id="3.40.366.10">
    <property type="entry name" value="Malonyl-Coenzyme A Acyl Carrier Protein, domain 2"/>
    <property type="match status" value="2"/>
</dbReference>
<feature type="region of interest" description="Disordered" evidence="8">
    <location>
        <begin position="1603"/>
        <end position="1633"/>
    </location>
</feature>
<dbReference type="InterPro" id="IPR036291">
    <property type="entry name" value="NAD(P)-bd_dom_sf"/>
</dbReference>
<name>A0A1V6TJ02_9EURO</name>
<dbReference type="InterPro" id="IPR018201">
    <property type="entry name" value="Ketoacyl_synth_AS"/>
</dbReference>
<dbReference type="PROSITE" id="PS50075">
    <property type="entry name" value="CARRIER"/>
    <property type="match status" value="1"/>
</dbReference>
<evidence type="ECO:0000256" key="1">
    <source>
        <dbReference type="ARBA" id="ARBA00022450"/>
    </source>
</evidence>
<evidence type="ECO:0000313" key="13">
    <source>
        <dbReference type="Proteomes" id="UP000191285"/>
    </source>
</evidence>
<dbReference type="SUPFAM" id="SSF53901">
    <property type="entry name" value="Thiolase-like"/>
    <property type="match status" value="1"/>
</dbReference>
<dbReference type="InterPro" id="IPR041068">
    <property type="entry name" value="HTH_51"/>
</dbReference>
<dbReference type="Gene3D" id="3.40.47.10">
    <property type="match status" value="1"/>
</dbReference>
<dbReference type="CDD" id="cd00833">
    <property type="entry name" value="PKS"/>
    <property type="match status" value="1"/>
</dbReference>
<keyword evidence="3" id="KW-0808">Transferase</keyword>
<dbReference type="InterPro" id="IPR013217">
    <property type="entry name" value="Methyltransf_12"/>
</dbReference>
<dbReference type="GO" id="GO:0030639">
    <property type="term" value="P:polyketide biosynthetic process"/>
    <property type="evidence" value="ECO:0007669"/>
    <property type="project" value="UniProtKB-ARBA"/>
</dbReference>
<dbReference type="PANTHER" id="PTHR45681:SF6">
    <property type="entry name" value="POLYKETIDE SYNTHASE 37"/>
    <property type="match status" value="1"/>
</dbReference>
<dbReference type="STRING" id="303698.A0A1V6TJ02"/>
<dbReference type="InterPro" id="IPR016035">
    <property type="entry name" value="Acyl_Trfase/lysoPLipase"/>
</dbReference>
<dbReference type="PANTHER" id="PTHR45681">
    <property type="entry name" value="POLYKETIDE SYNTHASE 44-RELATED"/>
    <property type="match status" value="1"/>
</dbReference>
<feature type="domain" description="PKS/mFAS DH" evidence="11">
    <location>
        <begin position="1275"/>
        <end position="1590"/>
    </location>
</feature>
<dbReference type="Gene3D" id="3.40.50.720">
    <property type="entry name" value="NAD(P)-binding Rossmann-like Domain"/>
    <property type="match status" value="1"/>
</dbReference>
<dbReference type="SUPFAM" id="SSF52151">
    <property type="entry name" value="FabD/lysophospholipase-like"/>
    <property type="match status" value="1"/>
</dbReference>
<dbReference type="InterPro" id="IPR014030">
    <property type="entry name" value="Ketoacyl_synth_N"/>
</dbReference>
<keyword evidence="5" id="KW-0511">Multifunctional enzyme</keyword>
<dbReference type="Proteomes" id="UP000191285">
    <property type="component" value="Unassembled WGS sequence"/>
</dbReference>
<dbReference type="GO" id="GO:0006633">
    <property type="term" value="P:fatty acid biosynthetic process"/>
    <property type="evidence" value="ECO:0007669"/>
    <property type="project" value="InterPro"/>
</dbReference>
<dbReference type="SUPFAM" id="SSF53335">
    <property type="entry name" value="S-adenosyl-L-methionine-dependent methyltransferases"/>
    <property type="match status" value="1"/>
</dbReference>
<feature type="domain" description="Ketosynthase family 3 (KS3)" evidence="10">
    <location>
        <begin position="372"/>
        <end position="793"/>
    </location>
</feature>
<keyword evidence="6" id="KW-0012">Acyltransferase</keyword>
<dbReference type="InterPro" id="IPR020806">
    <property type="entry name" value="PKS_PP-bd"/>
</dbReference>
<dbReference type="InterPro" id="IPR032088">
    <property type="entry name" value="SAT"/>
</dbReference>
<feature type="region of interest" description="Disordered" evidence="8">
    <location>
        <begin position="1717"/>
        <end position="1760"/>
    </location>
</feature>
<dbReference type="SMART" id="SM00825">
    <property type="entry name" value="PKS_KS"/>
    <property type="match status" value="1"/>
</dbReference>
<dbReference type="Pfam" id="PF16073">
    <property type="entry name" value="SAT"/>
    <property type="match status" value="1"/>
</dbReference>